<proteinExistence type="predicted"/>
<sequence>MLQFQTCTSGSGPSATLLVSKPGRVEFVEKMQRMSKVVRAGGPPPRNLAERVRYQFEADSEHDEIGSNLDMLHAAVGRLNHIAGAMDKEVGAQNRQPDRGTQKAGRVNNQIVLDRARLDRRQE</sequence>
<protein>
    <submittedName>
        <fullName evidence="2">Uncharacterized protein</fullName>
    </submittedName>
</protein>
<feature type="region of interest" description="Disordered" evidence="1">
    <location>
        <begin position="87"/>
        <end position="123"/>
    </location>
</feature>
<organism evidence="2 3">
    <name type="scientific">Clathrospora elynae</name>
    <dbReference type="NCBI Taxonomy" id="706981"/>
    <lineage>
        <taxon>Eukaryota</taxon>
        <taxon>Fungi</taxon>
        <taxon>Dikarya</taxon>
        <taxon>Ascomycota</taxon>
        <taxon>Pezizomycotina</taxon>
        <taxon>Dothideomycetes</taxon>
        <taxon>Pleosporomycetidae</taxon>
        <taxon>Pleosporales</taxon>
        <taxon>Diademaceae</taxon>
        <taxon>Clathrospora</taxon>
    </lineage>
</organism>
<dbReference type="AlphaFoldDB" id="A0A6A5SN39"/>
<dbReference type="SUPFAM" id="SSF58038">
    <property type="entry name" value="SNARE fusion complex"/>
    <property type="match status" value="1"/>
</dbReference>
<gene>
    <name evidence="2" type="ORF">EJ02DRAFT_468776</name>
</gene>
<evidence type="ECO:0000313" key="3">
    <source>
        <dbReference type="Proteomes" id="UP000800038"/>
    </source>
</evidence>
<keyword evidence="3" id="KW-1185">Reference proteome</keyword>
<dbReference type="EMBL" id="ML976099">
    <property type="protein sequence ID" value="KAF1938657.1"/>
    <property type="molecule type" value="Genomic_DNA"/>
</dbReference>
<accession>A0A6A5SN39</accession>
<dbReference type="OrthoDB" id="18679at2759"/>
<dbReference type="Gene3D" id="1.20.5.110">
    <property type="match status" value="1"/>
</dbReference>
<feature type="compositionally biased region" description="Basic and acidic residues" evidence="1">
    <location>
        <begin position="87"/>
        <end position="101"/>
    </location>
</feature>
<dbReference type="Proteomes" id="UP000800038">
    <property type="component" value="Unassembled WGS sequence"/>
</dbReference>
<name>A0A6A5SN39_9PLEO</name>
<reference evidence="2" key="1">
    <citation type="journal article" date="2020" name="Stud. Mycol.">
        <title>101 Dothideomycetes genomes: a test case for predicting lifestyles and emergence of pathogens.</title>
        <authorList>
            <person name="Haridas S."/>
            <person name="Albert R."/>
            <person name="Binder M."/>
            <person name="Bloem J."/>
            <person name="Labutti K."/>
            <person name="Salamov A."/>
            <person name="Andreopoulos B."/>
            <person name="Baker S."/>
            <person name="Barry K."/>
            <person name="Bills G."/>
            <person name="Bluhm B."/>
            <person name="Cannon C."/>
            <person name="Castanera R."/>
            <person name="Culley D."/>
            <person name="Daum C."/>
            <person name="Ezra D."/>
            <person name="Gonzalez J."/>
            <person name="Henrissat B."/>
            <person name="Kuo A."/>
            <person name="Liang C."/>
            <person name="Lipzen A."/>
            <person name="Lutzoni F."/>
            <person name="Magnuson J."/>
            <person name="Mondo S."/>
            <person name="Nolan M."/>
            <person name="Ohm R."/>
            <person name="Pangilinan J."/>
            <person name="Park H.-J."/>
            <person name="Ramirez L."/>
            <person name="Alfaro M."/>
            <person name="Sun H."/>
            <person name="Tritt A."/>
            <person name="Yoshinaga Y."/>
            <person name="Zwiers L.-H."/>
            <person name="Turgeon B."/>
            <person name="Goodwin S."/>
            <person name="Spatafora J."/>
            <person name="Crous P."/>
            <person name="Grigoriev I."/>
        </authorList>
    </citation>
    <scope>NUCLEOTIDE SEQUENCE</scope>
    <source>
        <strain evidence="2">CBS 161.51</strain>
    </source>
</reference>
<feature type="compositionally biased region" description="Basic and acidic residues" evidence="1">
    <location>
        <begin position="114"/>
        <end position="123"/>
    </location>
</feature>
<evidence type="ECO:0000313" key="2">
    <source>
        <dbReference type="EMBL" id="KAF1938657.1"/>
    </source>
</evidence>
<evidence type="ECO:0000256" key="1">
    <source>
        <dbReference type="SAM" id="MobiDB-lite"/>
    </source>
</evidence>